<dbReference type="InterPro" id="IPR006700">
    <property type="entry name" value="RsmE"/>
</dbReference>
<dbReference type="PANTHER" id="PTHR30027:SF3">
    <property type="entry name" value="16S RRNA (URACIL(1498)-N(3))-METHYLTRANSFERASE"/>
    <property type="match status" value="1"/>
</dbReference>
<evidence type="ECO:0000256" key="9">
    <source>
        <dbReference type="ARBA" id="ARBA00025699"/>
    </source>
</evidence>
<dbReference type="InterPro" id="IPR029028">
    <property type="entry name" value="Alpha/beta_knot_MTases"/>
</dbReference>
<comment type="subcellular location">
    <subcellularLocation>
        <location evidence="1">Cytoplasm</location>
    </subcellularLocation>
</comment>
<dbReference type="SUPFAM" id="SSF75217">
    <property type="entry name" value="alpha/beta knot"/>
    <property type="match status" value="1"/>
</dbReference>
<evidence type="ECO:0000259" key="11">
    <source>
        <dbReference type="Pfam" id="PF04452"/>
    </source>
</evidence>
<dbReference type="Pfam" id="PF04452">
    <property type="entry name" value="Methyltrans_RNA"/>
    <property type="match status" value="1"/>
</dbReference>
<evidence type="ECO:0000256" key="5">
    <source>
        <dbReference type="ARBA" id="ARBA00022552"/>
    </source>
</evidence>
<evidence type="ECO:0000256" key="2">
    <source>
        <dbReference type="ARBA" id="ARBA00005528"/>
    </source>
</evidence>
<evidence type="ECO:0000256" key="1">
    <source>
        <dbReference type="ARBA" id="ARBA00004496"/>
    </source>
</evidence>
<keyword evidence="7" id="KW-0808">Transferase</keyword>
<feature type="non-terminal residue" evidence="13">
    <location>
        <position position="1"/>
    </location>
</feature>
<dbReference type="InterPro" id="IPR029026">
    <property type="entry name" value="tRNA_m1G_MTases_N"/>
</dbReference>
<dbReference type="NCBIfam" id="TIGR00046">
    <property type="entry name" value="RsmE family RNA methyltransferase"/>
    <property type="match status" value="1"/>
</dbReference>
<dbReference type="EMBL" id="AZMM01008503">
    <property type="protein sequence ID" value="ETJ37272.1"/>
    <property type="molecule type" value="Genomic_DNA"/>
</dbReference>
<comment type="similarity">
    <text evidence="2">Belongs to the RNA methyltransferase RsmE family.</text>
</comment>
<evidence type="ECO:0000256" key="7">
    <source>
        <dbReference type="ARBA" id="ARBA00022679"/>
    </source>
</evidence>
<keyword evidence="6" id="KW-0489">Methyltransferase</keyword>
<dbReference type="AlphaFoldDB" id="W1Y410"/>
<feature type="domain" description="Ribosomal RNA small subunit methyltransferase E PUA-like" evidence="12">
    <location>
        <begin position="2"/>
        <end position="45"/>
    </location>
</feature>
<name>W1Y410_9ZZZZ</name>
<organism evidence="13">
    <name type="scientific">human gut metagenome</name>
    <dbReference type="NCBI Taxonomy" id="408170"/>
    <lineage>
        <taxon>unclassified sequences</taxon>
        <taxon>metagenomes</taxon>
        <taxon>organismal metagenomes</taxon>
    </lineage>
</organism>
<evidence type="ECO:0000256" key="8">
    <source>
        <dbReference type="ARBA" id="ARBA00022691"/>
    </source>
</evidence>
<feature type="domain" description="Ribosomal RNA small subunit methyltransferase E methyltransferase" evidence="11">
    <location>
        <begin position="52"/>
        <end position="121"/>
    </location>
</feature>
<comment type="function">
    <text evidence="9">Specifically methylates the N3 position of the uracil ring of uridine 1498 (m3U1498) in 16S rRNA. Acts on the fully assembled 30S ribosomal subunit.</text>
</comment>
<evidence type="ECO:0000256" key="4">
    <source>
        <dbReference type="ARBA" id="ARBA00022490"/>
    </source>
</evidence>
<dbReference type="SUPFAM" id="SSF88697">
    <property type="entry name" value="PUA domain-like"/>
    <property type="match status" value="1"/>
</dbReference>
<dbReference type="InterPro" id="IPR046886">
    <property type="entry name" value="RsmE_MTase_dom"/>
</dbReference>
<accession>W1Y410</accession>
<keyword evidence="4" id="KW-0963">Cytoplasm</keyword>
<reference evidence="13" key="1">
    <citation type="submission" date="2013-12" db="EMBL/GenBank/DDBJ databases">
        <title>A Varibaculum cambriense genome reconstructed from a premature infant gut community with otherwise low bacterial novelty that shifts toward anaerobic metabolism during the third week of life.</title>
        <authorList>
            <person name="Brown C.T."/>
            <person name="Sharon I."/>
            <person name="Thomas B.C."/>
            <person name="Castelle C.J."/>
            <person name="Morowitz M.J."/>
            <person name="Banfield J.F."/>
        </authorList>
    </citation>
    <scope>NUCLEOTIDE SEQUENCE</scope>
</reference>
<proteinExistence type="inferred from homology"/>
<dbReference type="EC" id="2.1.1.193" evidence="3"/>
<dbReference type="InterPro" id="IPR046887">
    <property type="entry name" value="RsmE_PUA-like"/>
</dbReference>
<dbReference type="Gene3D" id="3.40.1280.10">
    <property type="match status" value="1"/>
</dbReference>
<evidence type="ECO:0000313" key="13">
    <source>
        <dbReference type="EMBL" id="ETJ37272.1"/>
    </source>
</evidence>
<protein>
    <recommendedName>
        <fullName evidence="3">16S rRNA (uracil(1498)-N(3))-methyltransferase</fullName>
        <ecNumber evidence="3">2.1.1.193</ecNumber>
    </recommendedName>
</protein>
<sequence length="121" mass="13592">KETSKHMFQVMRLKDDDQVTLVFDDGIKRLARVVNVEARQLELIEELADNVELPVQVTIASGFPKGDKLEWVAQKTTELGAAAIWAFQADWSVAKWDGKKLAKKADKLEKIVLGAAEQSKR</sequence>
<evidence type="ECO:0000259" key="12">
    <source>
        <dbReference type="Pfam" id="PF20260"/>
    </source>
</evidence>
<dbReference type="GO" id="GO:0005737">
    <property type="term" value="C:cytoplasm"/>
    <property type="evidence" value="ECO:0007669"/>
    <property type="project" value="UniProtKB-SubCell"/>
</dbReference>
<gene>
    <name evidence="13" type="ORF">Q604_UNBC08503G0001</name>
</gene>
<dbReference type="Pfam" id="PF20260">
    <property type="entry name" value="PUA_4"/>
    <property type="match status" value="1"/>
</dbReference>
<keyword evidence="5" id="KW-0698">rRNA processing</keyword>
<evidence type="ECO:0000256" key="10">
    <source>
        <dbReference type="ARBA" id="ARBA00047944"/>
    </source>
</evidence>
<dbReference type="GO" id="GO:0070475">
    <property type="term" value="P:rRNA base methylation"/>
    <property type="evidence" value="ECO:0007669"/>
    <property type="project" value="TreeGrafter"/>
</dbReference>
<dbReference type="GO" id="GO:0070042">
    <property type="term" value="F:rRNA (uridine-N3-)-methyltransferase activity"/>
    <property type="evidence" value="ECO:0007669"/>
    <property type="project" value="TreeGrafter"/>
</dbReference>
<comment type="caution">
    <text evidence="13">The sequence shown here is derived from an EMBL/GenBank/DDBJ whole genome shotgun (WGS) entry which is preliminary data.</text>
</comment>
<evidence type="ECO:0000256" key="6">
    <source>
        <dbReference type="ARBA" id="ARBA00022603"/>
    </source>
</evidence>
<keyword evidence="8" id="KW-0949">S-adenosyl-L-methionine</keyword>
<evidence type="ECO:0000256" key="3">
    <source>
        <dbReference type="ARBA" id="ARBA00012328"/>
    </source>
</evidence>
<dbReference type="PANTHER" id="PTHR30027">
    <property type="entry name" value="RIBOSOMAL RNA SMALL SUBUNIT METHYLTRANSFERASE E"/>
    <property type="match status" value="1"/>
</dbReference>
<dbReference type="InterPro" id="IPR015947">
    <property type="entry name" value="PUA-like_sf"/>
</dbReference>
<feature type="non-terminal residue" evidence="13">
    <location>
        <position position="121"/>
    </location>
</feature>
<comment type="catalytic activity">
    <reaction evidence="10">
        <text>uridine(1498) in 16S rRNA + S-adenosyl-L-methionine = N(3)-methyluridine(1498) in 16S rRNA + S-adenosyl-L-homocysteine + H(+)</text>
        <dbReference type="Rhea" id="RHEA:42920"/>
        <dbReference type="Rhea" id="RHEA-COMP:10283"/>
        <dbReference type="Rhea" id="RHEA-COMP:10284"/>
        <dbReference type="ChEBI" id="CHEBI:15378"/>
        <dbReference type="ChEBI" id="CHEBI:57856"/>
        <dbReference type="ChEBI" id="CHEBI:59789"/>
        <dbReference type="ChEBI" id="CHEBI:65315"/>
        <dbReference type="ChEBI" id="CHEBI:74502"/>
        <dbReference type="EC" id="2.1.1.193"/>
    </reaction>
</comment>